<sequence>MEHVLVIHQDVVLQDHTIKTKFIVFPNTKNFTLLGIDFLQDAKLVLDIEGCWNFKDTPGNRFSLHYETSMSSPCTAPVELSSLENLRPEEGTI</sequence>
<gene>
    <name evidence="1" type="ORF">NQ314_019313</name>
</gene>
<evidence type="ECO:0000313" key="1">
    <source>
        <dbReference type="EMBL" id="KAJ8928152.1"/>
    </source>
</evidence>
<comment type="caution">
    <text evidence="1">The sequence shown here is derived from an EMBL/GenBank/DDBJ whole genome shotgun (WGS) entry which is preliminary data.</text>
</comment>
<proteinExistence type="predicted"/>
<organism evidence="1 2">
    <name type="scientific">Rhamnusium bicolor</name>
    <dbReference type="NCBI Taxonomy" id="1586634"/>
    <lineage>
        <taxon>Eukaryota</taxon>
        <taxon>Metazoa</taxon>
        <taxon>Ecdysozoa</taxon>
        <taxon>Arthropoda</taxon>
        <taxon>Hexapoda</taxon>
        <taxon>Insecta</taxon>
        <taxon>Pterygota</taxon>
        <taxon>Neoptera</taxon>
        <taxon>Endopterygota</taxon>
        <taxon>Coleoptera</taxon>
        <taxon>Polyphaga</taxon>
        <taxon>Cucujiformia</taxon>
        <taxon>Chrysomeloidea</taxon>
        <taxon>Cerambycidae</taxon>
        <taxon>Lepturinae</taxon>
        <taxon>Rhagiini</taxon>
        <taxon>Rhamnusium</taxon>
    </lineage>
</organism>
<accession>A0AAV8WPR7</accession>
<dbReference type="EMBL" id="JANEYF010005456">
    <property type="protein sequence ID" value="KAJ8928152.1"/>
    <property type="molecule type" value="Genomic_DNA"/>
</dbReference>
<protein>
    <submittedName>
        <fullName evidence="1">Uncharacterized protein</fullName>
    </submittedName>
</protein>
<dbReference type="AlphaFoldDB" id="A0AAV8WPR7"/>
<keyword evidence="2" id="KW-1185">Reference proteome</keyword>
<dbReference type="Proteomes" id="UP001162156">
    <property type="component" value="Unassembled WGS sequence"/>
</dbReference>
<reference evidence="1" key="1">
    <citation type="journal article" date="2023" name="Insect Mol. Biol.">
        <title>Genome sequencing provides insights into the evolution of gene families encoding plant cell wall-degrading enzymes in longhorned beetles.</title>
        <authorList>
            <person name="Shin N.R."/>
            <person name="Okamura Y."/>
            <person name="Kirsch R."/>
            <person name="Pauchet Y."/>
        </authorList>
    </citation>
    <scope>NUCLEOTIDE SEQUENCE</scope>
    <source>
        <strain evidence="1">RBIC_L_NR</strain>
    </source>
</reference>
<name>A0AAV8WPR7_9CUCU</name>
<evidence type="ECO:0000313" key="2">
    <source>
        <dbReference type="Proteomes" id="UP001162156"/>
    </source>
</evidence>